<evidence type="ECO:0000313" key="1">
    <source>
        <dbReference type="EMBL" id="SGY81700.1"/>
    </source>
</evidence>
<dbReference type="EMBL" id="FQNC01000049">
    <property type="protein sequence ID" value="SGY81700.1"/>
    <property type="molecule type" value="Genomic_DNA"/>
</dbReference>
<protein>
    <submittedName>
        <fullName evidence="1">BQ5605_C009g05517 protein</fullName>
    </submittedName>
</protein>
<dbReference type="Proteomes" id="UP000249464">
    <property type="component" value="Unassembled WGS sequence"/>
</dbReference>
<dbReference type="AlphaFoldDB" id="A0A2X0MD57"/>
<sequence>MLPSTGAGRIEFSRNLHTFVATPAPELDNLVEHVTFSGTWGEEEPMKDLFAQINAVVSLLCRCPIQVTQYIGYKMDLLLEDPAIRHIVASSFQNLVVPTAAGQLPHDDHAPDAVVLFSFASTEPIERIWAMSDNEWRREGVRLGKHPEDLREVNQVLVPGELKKGNKGGSAAWQSVRRFYRLKSTALPSGRASFVFLLD</sequence>
<gene>
    <name evidence="1" type="primary">BQ5605_C009g05517</name>
    <name evidence="1" type="ORF">BQ5605_C009G05517</name>
</gene>
<organism evidence="1 2">
    <name type="scientific">Microbotryum silenes-dioicae</name>
    <dbReference type="NCBI Taxonomy" id="796604"/>
    <lineage>
        <taxon>Eukaryota</taxon>
        <taxon>Fungi</taxon>
        <taxon>Dikarya</taxon>
        <taxon>Basidiomycota</taxon>
        <taxon>Pucciniomycotina</taxon>
        <taxon>Microbotryomycetes</taxon>
        <taxon>Microbotryales</taxon>
        <taxon>Microbotryaceae</taxon>
        <taxon>Microbotryum</taxon>
    </lineage>
</organism>
<accession>A0A2X0MD57</accession>
<proteinExistence type="predicted"/>
<name>A0A2X0MD57_9BASI</name>
<reference evidence="1 2" key="1">
    <citation type="submission" date="2016-11" db="EMBL/GenBank/DDBJ databases">
        <authorList>
            <person name="Jaros S."/>
            <person name="Januszkiewicz K."/>
            <person name="Wedrychowicz H."/>
        </authorList>
    </citation>
    <scope>NUCLEOTIDE SEQUENCE [LARGE SCALE GENOMIC DNA]</scope>
</reference>
<keyword evidence="2" id="KW-1185">Reference proteome</keyword>
<evidence type="ECO:0000313" key="2">
    <source>
        <dbReference type="Proteomes" id="UP000249464"/>
    </source>
</evidence>